<organism evidence="1 2">
    <name type="scientific">Carnobacterium maltaromaticum LMA28</name>
    <dbReference type="NCBI Taxonomy" id="1234679"/>
    <lineage>
        <taxon>Bacteria</taxon>
        <taxon>Bacillati</taxon>
        <taxon>Bacillota</taxon>
        <taxon>Bacilli</taxon>
        <taxon>Lactobacillales</taxon>
        <taxon>Carnobacteriaceae</taxon>
        <taxon>Carnobacterium</taxon>
    </lineage>
</organism>
<dbReference type="STRING" id="1234679.BN424_3636"/>
<dbReference type="InterPro" id="IPR023198">
    <property type="entry name" value="PGP-like_dom2"/>
</dbReference>
<dbReference type="Pfam" id="PF13419">
    <property type="entry name" value="HAD_2"/>
    <property type="match status" value="1"/>
</dbReference>
<dbReference type="SFLD" id="SFLDG01129">
    <property type="entry name" value="C1.5:_HAD__Beta-PGM__Phosphata"/>
    <property type="match status" value="1"/>
</dbReference>
<evidence type="ECO:0000313" key="1">
    <source>
        <dbReference type="EMBL" id="CCO13041.2"/>
    </source>
</evidence>
<gene>
    <name evidence="1" type="primary">ysbA</name>
    <name evidence="1" type="ORF">BN424_3636</name>
</gene>
<accession>K8EWF3</accession>
<dbReference type="GO" id="GO:0005829">
    <property type="term" value="C:cytosol"/>
    <property type="evidence" value="ECO:0007669"/>
    <property type="project" value="TreeGrafter"/>
</dbReference>
<name>K8EWF3_CARML</name>
<dbReference type="Gene3D" id="3.40.50.1000">
    <property type="entry name" value="HAD superfamily/HAD-like"/>
    <property type="match status" value="1"/>
</dbReference>
<dbReference type="NCBIfam" id="TIGR01549">
    <property type="entry name" value="HAD-SF-IA-v1"/>
    <property type="match status" value="1"/>
</dbReference>
<dbReference type="PANTHER" id="PTHR43434">
    <property type="entry name" value="PHOSPHOGLYCOLATE PHOSPHATASE"/>
    <property type="match status" value="1"/>
</dbReference>
<dbReference type="GO" id="GO:0008967">
    <property type="term" value="F:phosphoglycolate phosphatase activity"/>
    <property type="evidence" value="ECO:0007669"/>
    <property type="project" value="TreeGrafter"/>
</dbReference>
<protein>
    <submittedName>
        <fullName evidence="1">HAD-superhydrolase, subIA, variant 1 family protein</fullName>
    </submittedName>
</protein>
<dbReference type="RefSeq" id="WP_015077927.1">
    <property type="nucleotide sequence ID" value="NC_019425.2"/>
</dbReference>
<dbReference type="InterPro" id="IPR041492">
    <property type="entry name" value="HAD_2"/>
</dbReference>
<reference evidence="2" key="1">
    <citation type="journal article" date="2013" name="Genome Announc.">
        <title>Complete Chromosome Sequence of Carnobacterium maltaromaticum LMA 28.</title>
        <authorList>
            <person name="Cailliez-Grimal C."/>
            <person name="Chaillou S."/>
            <person name="Anba-Mondoloni J."/>
            <person name="Loux V."/>
            <person name="Afzal M.I."/>
            <person name="Rahman A."/>
            <person name="Kergourlay G."/>
            <person name="Champomier-Verges M.C."/>
            <person name="Zagorec M."/>
            <person name="Dalgaard P."/>
            <person name="Leisner J.J."/>
            <person name="Prevost H."/>
            <person name="Revol-Junelles A.M."/>
            <person name="Borges F."/>
        </authorList>
    </citation>
    <scope>NUCLEOTIDE SEQUENCE</scope>
    <source>
        <strain evidence="2">LMA28</strain>
    </source>
</reference>
<dbReference type="HOGENOM" id="CLU_045011_19_5_9"/>
<dbReference type="SUPFAM" id="SSF56784">
    <property type="entry name" value="HAD-like"/>
    <property type="match status" value="1"/>
</dbReference>
<keyword evidence="2" id="KW-1185">Reference proteome</keyword>
<dbReference type="Proteomes" id="UP000000212">
    <property type="component" value="Chromosome"/>
</dbReference>
<dbReference type="Gene3D" id="1.10.150.240">
    <property type="entry name" value="Putative phosphatase, domain 2"/>
    <property type="match status" value="1"/>
</dbReference>
<dbReference type="InterPro" id="IPR036412">
    <property type="entry name" value="HAD-like_sf"/>
</dbReference>
<dbReference type="SFLD" id="SFLDS00003">
    <property type="entry name" value="Haloacid_Dehalogenase"/>
    <property type="match status" value="1"/>
</dbReference>
<dbReference type="eggNOG" id="COG0546">
    <property type="taxonomic scope" value="Bacteria"/>
</dbReference>
<dbReference type="InterPro" id="IPR023214">
    <property type="entry name" value="HAD_sf"/>
</dbReference>
<proteinExistence type="predicted"/>
<dbReference type="InterPro" id="IPR050155">
    <property type="entry name" value="HAD-like_hydrolase_sf"/>
</dbReference>
<dbReference type="KEGG" id="cml:BN424_3636"/>
<dbReference type="EMBL" id="HE999757">
    <property type="protein sequence ID" value="CCO13041.2"/>
    <property type="molecule type" value="Genomic_DNA"/>
</dbReference>
<evidence type="ECO:0000313" key="2">
    <source>
        <dbReference type="Proteomes" id="UP000000212"/>
    </source>
</evidence>
<dbReference type="InterPro" id="IPR006439">
    <property type="entry name" value="HAD-SF_hydro_IA"/>
</dbReference>
<dbReference type="GO" id="GO:0006281">
    <property type="term" value="P:DNA repair"/>
    <property type="evidence" value="ECO:0007669"/>
    <property type="project" value="TreeGrafter"/>
</dbReference>
<dbReference type="PANTHER" id="PTHR43434:SF25">
    <property type="entry name" value="PHOSPHOGLYCOLATE PHOSPHATASE"/>
    <property type="match status" value="1"/>
</dbReference>
<dbReference type="AlphaFoldDB" id="K8EWF3"/>
<dbReference type="OrthoDB" id="9807630at2"/>
<sequence>MTAFIWDLDGTLINSYDIILTSLEETFIFYNIPFDYEFAKKTIINESVVSFLKKISSDFDIPYEILKNYFSEKSKEKNDKVTLMEGALDILRWTEIKGIVNFIYTHKSDNALELIEKLGIREYFTEIVTSSNKFLRKPNPEGLNYLIDKYHLSLENTYYIGDRSLDVEVANNTGIISFNLTQPDSKSNKNISKLTDIIKITRNDFTF</sequence>